<dbReference type="GO" id="GO:0003677">
    <property type="term" value="F:DNA binding"/>
    <property type="evidence" value="ECO:0007669"/>
    <property type="project" value="UniProtKB-KW"/>
</dbReference>
<comment type="caution">
    <text evidence="4">The sequence shown here is derived from an EMBL/GenBank/DDBJ whole genome shotgun (WGS) entry which is preliminary data.</text>
</comment>
<keyword evidence="5" id="KW-1185">Reference proteome</keyword>
<dbReference type="Gene3D" id="1.10.150.130">
    <property type="match status" value="1"/>
</dbReference>
<dbReference type="Gene3D" id="1.10.443.10">
    <property type="entry name" value="Intergrase catalytic core"/>
    <property type="match status" value="1"/>
</dbReference>
<protein>
    <submittedName>
        <fullName evidence="4">Tyrosine-type recombinase/integrase</fullName>
    </submittedName>
</protein>
<dbReference type="Pfam" id="PF00589">
    <property type="entry name" value="Phage_integrase"/>
    <property type="match status" value="1"/>
</dbReference>
<evidence type="ECO:0000256" key="1">
    <source>
        <dbReference type="ARBA" id="ARBA00023125"/>
    </source>
</evidence>
<gene>
    <name evidence="4" type="ORF">H7965_23650</name>
</gene>
<dbReference type="GO" id="GO:0015074">
    <property type="term" value="P:DNA integration"/>
    <property type="evidence" value="ECO:0007669"/>
    <property type="project" value="InterPro"/>
</dbReference>
<evidence type="ECO:0000259" key="3">
    <source>
        <dbReference type="Pfam" id="PF00589"/>
    </source>
</evidence>
<sequence>MAFERDCAAKALAEPQAGTVGAAIRAYRQSADFMSRSPNSRRHYDYHLRLFAADFGHLAMRSITYGWVDEHRDKWFAAGRLNTWNEIRKVMRAVTDRFINHNPLVIPFNPWQRVRRLGVDVAEEERQNRPWPAEVIIEVFRHATPAFRALLTVYIYTGQRGGNVVRFGNAETTYNPTERCLIFSQEKTGKRMRLPVPEALHVLLVRQDGTTALLTPQGRPWNTLNAQEALRTLLRNLGLPRYTLHGLRSTVAATLAEAGFGEMVLMAQGGWESSRTVRGYLRGHEQQKVLAGASDALAARFEPLIRQAKIDGNERRFSGVTGRAAARAGVEGRARERAKNRLTVLDPAVDPGPIAPDRTDPG</sequence>
<dbReference type="RefSeq" id="WP_186773040.1">
    <property type="nucleotide sequence ID" value="NZ_JACOMF010000048.1"/>
</dbReference>
<dbReference type="InterPro" id="IPR010998">
    <property type="entry name" value="Integrase_recombinase_N"/>
</dbReference>
<proteinExistence type="predicted"/>
<accession>A0A9X0R4L8</accession>
<dbReference type="GO" id="GO:0006310">
    <property type="term" value="P:DNA recombination"/>
    <property type="evidence" value="ECO:0007669"/>
    <property type="project" value="UniProtKB-KW"/>
</dbReference>
<evidence type="ECO:0000313" key="5">
    <source>
        <dbReference type="Proteomes" id="UP000600101"/>
    </source>
</evidence>
<dbReference type="EMBL" id="JACOMF010000048">
    <property type="protein sequence ID" value="MBC4018287.1"/>
    <property type="molecule type" value="Genomic_DNA"/>
</dbReference>
<dbReference type="InterPro" id="IPR013762">
    <property type="entry name" value="Integrase-like_cat_sf"/>
</dbReference>
<dbReference type="AlphaFoldDB" id="A0A9X0R4L8"/>
<keyword evidence="2" id="KW-0233">DNA recombination</keyword>
<evidence type="ECO:0000313" key="4">
    <source>
        <dbReference type="EMBL" id="MBC4018287.1"/>
    </source>
</evidence>
<dbReference type="SUPFAM" id="SSF56349">
    <property type="entry name" value="DNA breaking-rejoining enzymes"/>
    <property type="match status" value="1"/>
</dbReference>
<evidence type="ECO:0000256" key="2">
    <source>
        <dbReference type="ARBA" id="ARBA00023172"/>
    </source>
</evidence>
<feature type="domain" description="Tyr recombinase" evidence="3">
    <location>
        <begin position="148"/>
        <end position="283"/>
    </location>
</feature>
<name>A0A9X0R4L8_9PROT</name>
<reference evidence="4" key="1">
    <citation type="submission" date="2020-08" db="EMBL/GenBank/DDBJ databases">
        <authorList>
            <person name="Hu Y."/>
            <person name="Nguyen S.V."/>
            <person name="Li F."/>
            <person name="Fanning S."/>
        </authorList>
    </citation>
    <scope>NUCLEOTIDE SEQUENCE</scope>
    <source>
        <strain evidence="4">SYSU D8009</strain>
    </source>
</reference>
<dbReference type="InterPro" id="IPR002104">
    <property type="entry name" value="Integrase_catalytic"/>
</dbReference>
<dbReference type="InterPro" id="IPR011010">
    <property type="entry name" value="DNA_brk_join_enz"/>
</dbReference>
<dbReference type="Proteomes" id="UP000600101">
    <property type="component" value="Unassembled WGS sequence"/>
</dbReference>
<keyword evidence="1" id="KW-0238">DNA-binding</keyword>
<organism evidence="4 5">
    <name type="scientific">Siccirubricoccus deserti</name>
    <dbReference type="NCBI Taxonomy" id="2013562"/>
    <lineage>
        <taxon>Bacteria</taxon>
        <taxon>Pseudomonadati</taxon>
        <taxon>Pseudomonadota</taxon>
        <taxon>Alphaproteobacteria</taxon>
        <taxon>Acetobacterales</taxon>
        <taxon>Roseomonadaceae</taxon>
        <taxon>Siccirubricoccus</taxon>
    </lineage>
</organism>